<dbReference type="GO" id="GO:0006508">
    <property type="term" value="P:proteolysis"/>
    <property type="evidence" value="ECO:0007669"/>
    <property type="project" value="UniProtKB-KW"/>
</dbReference>
<feature type="active site" description="Charge relay system" evidence="6">
    <location>
        <position position="941"/>
    </location>
</feature>
<feature type="compositionally biased region" description="Basic and acidic residues" evidence="8">
    <location>
        <begin position="70"/>
        <end position="79"/>
    </location>
</feature>
<comment type="cofactor">
    <cofactor evidence="6">
        <name>Ca(2+)</name>
        <dbReference type="ChEBI" id="CHEBI:29108"/>
    </cofactor>
    <text evidence="6">Binds 1 Ca(2+) ion per subunit.</text>
</comment>
<dbReference type="InParanoid" id="A0A2P6NWW8"/>
<keyword evidence="6" id="KW-0479">Metal-binding</keyword>
<dbReference type="InterPro" id="IPR036852">
    <property type="entry name" value="Peptidase_S8/S53_dom_sf"/>
</dbReference>
<dbReference type="GO" id="GO:0006072">
    <property type="term" value="P:glycerol-3-phosphate metabolic process"/>
    <property type="evidence" value="ECO:0007669"/>
    <property type="project" value="TreeGrafter"/>
</dbReference>
<feature type="compositionally biased region" description="Acidic residues" evidence="8">
    <location>
        <begin position="59"/>
        <end position="69"/>
    </location>
</feature>
<dbReference type="CDD" id="cd07993">
    <property type="entry name" value="LPLAT_DHAPAT-like"/>
    <property type="match status" value="1"/>
</dbReference>
<dbReference type="GO" id="GO:0012505">
    <property type="term" value="C:endomembrane system"/>
    <property type="evidence" value="ECO:0007669"/>
    <property type="project" value="UniProtKB-SubCell"/>
</dbReference>
<feature type="active site" description="Charge relay system" evidence="6">
    <location>
        <position position="937"/>
    </location>
</feature>
<organism evidence="10 11">
    <name type="scientific">Planoprotostelium fungivorum</name>
    <dbReference type="NCBI Taxonomy" id="1890364"/>
    <lineage>
        <taxon>Eukaryota</taxon>
        <taxon>Amoebozoa</taxon>
        <taxon>Evosea</taxon>
        <taxon>Variosea</taxon>
        <taxon>Cavosteliida</taxon>
        <taxon>Cavosteliaceae</taxon>
        <taxon>Planoprotostelium</taxon>
    </lineage>
</organism>
<dbReference type="CDD" id="cd04056">
    <property type="entry name" value="Peptidases_S53"/>
    <property type="match status" value="1"/>
</dbReference>
<evidence type="ECO:0000313" key="11">
    <source>
        <dbReference type="Proteomes" id="UP000241769"/>
    </source>
</evidence>
<protein>
    <recommendedName>
        <fullName evidence="9">Peptidase S53 domain-containing protein</fullName>
    </recommendedName>
</protein>
<keyword evidence="6" id="KW-0720">Serine protease</keyword>
<dbReference type="PROSITE" id="PS51695">
    <property type="entry name" value="SEDOLISIN"/>
    <property type="match status" value="1"/>
</dbReference>
<evidence type="ECO:0000256" key="5">
    <source>
        <dbReference type="ARBA" id="ARBA00023315"/>
    </source>
</evidence>
<evidence type="ECO:0000259" key="9">
    <source>
        <dbReference type="PROSITE" id="PS51695"/>
    </source>
</evidence>
<dbReference type="GO" id="GO:0008654">
    <property type="term" value="P:phospholipid biosynthetic process"/>
    <property type="evidence" value="ECO:0007669"/>
    <property type="project" value="TreeGrafter"/>
</dbReference>
<dbReference type="InterPro" id="IPR002123">
    <property type="entry name" value="Plipid/glycerol_acylTrfase"/>
</dbReference>
<reference evidence="10 11" key="1">
    <citation type="journal article" date="2018" name="Genome Biol. Evol.">
        <title>Multiple Roots of Fruiting Body Formation in Amoebozoa.</title>
        <authorList>
            <person name="Hillmann F."/>
            <person name="Forbes G."/>
            <person name="Novohradska S."/>
            <person name="Ferling I."/>
            <person name="Riege K."/>
            <person name="Groth M."/>
            <person name="Westermann M."/>
            <person name="Marz M."/>
            <person name="Spaller T."/>
            <person name="Winckler T."/>
            <person name="Schaap P."/>
            <person name="Glockner G."/>
        </authorList>
    </citation>
    <scope>NUCLEOTIDE SEQUENCE [LARGE SCALE GENOMIC DNA]</scope>
    <source>
        <strain evidence="10 11">Jena</strain>
    </source>
</reference>
<keyword evidence="6" id="KW-0645">Protease</keyword>
<feature type="domain" description="Peptidase S53" evidence="9">
    <location>
        <begin position="855"/>
        <end position="1184"/>
    </location>
</feature>
<dbReference type="InterPro" id="IPR045520">
    <property type="entry name" value="GPAT/DHAPAT_C"/>
</dbReference>
<comment type="caution">
    <text evidence="10">The sequence shown here is derived from an EMBL/GenBank/DDBJ whole genome shotgun (WGS) entry which is preliminary data.</text>
</comment>
<dbReference type="SUPFAM" id="SSF52743">
    <property type="entry name" value="Subtilisin-like"/>
    <property type="match status" value="1"/>
</dbReference>
<dbReference type="EMBL" id="MDYQ01000011">
    <property type="protein sequence ID" value="PRP88426.1"/>
    <property type="molecule type" value="Genomic_DNA"/>
</dbReference>
<dbReference type="Pfam" id="PF19277">
    <property type="entry name" value="GPAT_C"/>
    <property type="match status" value="1"/>
</dbReference>
<evidence type="ECO:0000313" key="10">
    <source>
        <dbReference type="EMBL" id="PRP88426.1"/>
    </source>
</evidence>
<evidence type="ECO:0000256" key="8">
    <source>
        <dbReference type="SAM" id="MobiDB-lite"/>
    </source>
</evidence>
<dbReference type="SMART" id="SM00563">
    <property type="entry name" value="PlsC"/>
    <property type="match status" value="1"/>
</dbReference>
<dbReference type="STRING" id="1890364.A0A2P6NWW8"/>
<feature type="binding site" evidence="6">
    <location>
        <position position="1164"/>
    </location>
    <ligand>
        <name>Ca(2+)</name>
        <dbReference type="ChEBI" id="CHEBI:29108"/>
    </ligand>
</feature>
<dbReference type="PROSITE" id="PS51892">
    <property type="entry name" value="SUBTILASE"/>
    <property type="match status" value="1"/>
</dbReference>
<dbReference type="Proteomes" id="UP000241769">
    <property type="component" value="Unassembled WGS sequence"/>
</dbReference>
<proteinExistence type="inferred from homology"/>
<evidence type="ECO:0000256" key="2">
    <source>
        <dbReference type="ARBA" id="ARBA00007937"/>
    </source>
</evidence>
<gene>
    <name evidence="10" type="ORF">PROFUN_03340</name>
</gene>
<feature type="region of interest" description="Disordered" evidence="8">
    <location>
        <begin position="1184"/>
        <end position="1207"/>
    </location>
</feature>
<evidence type="ECO:0000256" key="7">
    <source>
        <dbReference type="PROSITE-ProRule" id="PRU01240"/>
    </source>
</evidence>
<dbReference type="InterPro" id="IPR030400">
    <property type="entry name" value="Sedolisin_dom"/>
</dbReference>
<comment type="subcellular location">
    <subcellularLocation>
        <location evidence="1">Endomembrane system</location>
        <topology evidence="1">Peripheral membrane protein</topology>
    </subcellularLocation>
</comment>
<keyword evidence="4" id="KW-0472">Membrane</keyword>
<keyword evidence="11" id="KW-1185">Reference proteome</keyword>
<feature type="binding site" evidence="6">
    <location>
        <position position="1149"/>
    </location>
    <ligand>
        <name>Ca(2+)</name>
        <dbReference type="ChEBI" id="CHEBI:29108"/>
    </ligand>
</feature>
<dbReference type="PANTHER" id="PTHR12563">
    <property type="entry name" value="GLYCEROL-3-PHOSPHATE ACYLTRANSFERASE"/>
    <property type="match status" value="1"/>
</dbReference>
<keyword evidence="3" id="KW-0808">Transferase</keyword>
<feature type="binding site" evidence="6">
    <location>
        <position position="1162"/>
    </location>
    <ligand>
        <name>Ca(2+)</name>
        <dbReference type="ChEBI" id="CHEBI:29108"/>
    </ligand>
</feature>
<dbReference type="Gene3D" id="3.40.50.200">
    <property type="entry name" value="Peptidase S8/S53 domain"/>
    <property type="match status" value="1"/>
</dbReference>
<keyword evidence="6" id="KW-0106">Calcium</keyword>
<dbReference type="PANTHER" id="PTHR12563:SF17">
    <property type="entry name" value="DIHYDROXYACETONE PHOSPHATE ACYLTRANSFERASE"/>
    <property type="match status" value="1"/>
</dbReference>
<feature type="compositionally biased region" description="Low complexity" evidence="8">
    <location>
        <begin position="1226"/>
        <end position="1266"/>
    </location>
</feature>
<dbReference type="GO" id="GO:0031966">
    <property type="term" value="C:mitochondrial membrane"/>
    <property type="evidence" value="ECO:0007669"/>
    <property type="project" value="TreeGrafter"/>
</dbReference>
<dbReference type="GO" id="GO:0046872">
    <property type="term" value="F:metal ion binding"/>
    <property type="evidence" value="ECO:0007669"/>
    <property type="project" value="UniProtKB-UniRule"/>
</dbReference>
<comment type="caution">
    <text evidence="7">Lacks conserved residue(s) required for the propagation of feature annotation.</text>
</comment>
<evidence type="ECO:0000256" key="4">
    <source>
        <dbReference type="ARBA" id="ARBA00023136"/>
    </source>
</evidence>
<dbReference type="InterPro" id="IPR022284">
    <property type="entry name" value="GPAT/DHAPAT"/>
</dbReference>
<feature type="region of interest" description="Disordered" evidence="8">
    <location>
        <begin position="916"/>
        <end position="936"/>
    </location>
</feature>
<dbReference type="GO" id="GO:0004366">
    <property type="term" value="F:glycerol-3-phosphate O-acyltransferase activity"/>
    <property type="evidence" value="ECO:0007669"/>
    <property type="project" value="TreeGrafter"/>
</dbReference>
<feature type="active site" description="Charge relay system" evidence="6">
    <location>
        <position position="1112"/>
    </location>
</feature>
<evidence type="ECO:0000256" key="1">
    <source>
        <dbReference type="ARBA" id="ARBA00004184"/>
    </source>
</evidence>
<feature type="binding site" evidence="6">
    <location>
        <position position="1148"/>
    </location>
    <ligand>
        <name>Ca(2+)</name>
        <dbReference type="ChEBI" id="CHEBI:29108"/>
    </ligand>
</feature>
<evidence type="ECO:0000256" key="6">
    <source>
        <dbReference type="PROSITE-ProRule" id="PRU01032"/>
    </source>
</evidence>
<feature type="region of interest" description="Disordered" evidence="8">
    <location>
        <begin position="1223"/>
        <end position="1275"/>
    </location>
</feature>
<keyword evidence="5" id="KW-0012">Acyltransferase</keyword>
<name>A0A2P6NWW8_9EUKA</name>
<comment type="similarity">
    <text evidence="2">Belongs to the GPAT/DAPAT family.</text>
</comment>
<keyword evidence="6" id="KW-0378">Hydrolase</keyword>
<feature type="region of interest" description="Disordered" evidence="8">
    <location>
        <begin position="48"/>
        <end position="80"/>
    </location>
</feature>
<dbReference type="GO" id="GO:0006631">
    <property type="term" value="P:fatty acid metabolic process"/>
    <property type="evidence" value="ECO:0007669"/>
    <property type="project" value="TreeGrafter"/>
</dbReference>
<dbReference type="Pfam" id="PF01553">
    <property type="entry name" value="Acyltransferase"/>
    <property type="match status" value="1"/>
</dbReference>
<dbReference type="SUPFAM" id="SSF69593">
    <property type="entry name" value="Glycerol-3-phosphate (1)-acyltransferase"/>
    <property type="match status" value="1"/>
</dbReference>
<dbReference type="InterPro" id="IPR041728">
    <property type="entry name" value="GPAT/DHAPAT_LPLAT"/>
</dbReference>
<sequence>MSIKKEYCGSVFYRSTTSAGDLQTAVLSPLSIITMPSGRKHQLLVLKPGKKKGAPPEVEKEDDDEIEEEPGNRSSDKKVGVNSVHNEAGWLEALKDRIKSTKPALLLSSYLSDLETIRNAYPQGEVVGGDIFAPKLYNRLRKVVISSASVQAAMEAFRVKNPTLSINAVQAKVDDLYSRMATNFDNGELRSLAYVVQWILQQMYSGIHISAKEINRVRETARIAQERGVPLIILPTHKSHVDYMVVSYVFLLCGLSVPFIAAGDNLMIPIAGHYLRSAGAFFIKRKMEGDILYKALFNEYISAVMQEGYNLEFFLEGGRSRTGKLLKPKTGILSVVCDTYLQGRIEDAYILPISIGYDKVIETESYVKELLGGSKEKESLRELIRSTRLLGLSFGRVDVRIAKPFSLKTFIDEQVAVRHFDVKNKDHFRNLVNILAYNVLNRINTQGSVMPTSIVVTAILTHRGRGISRKELIERFGWVRELILQRGGRAARPDVKSGKMADGQLVDSALNVLGNLIGKQKNVLEPVFTPVKRFELSYYRNQIVHVFVNEGVIVCALYSHIKGKKQNTMVEKSIILPDVSFLSQLFKIEFIYTSSGGSIMETYDQTITKMVERNVVVVDEENQTVAVNTMDDGQFQFLCAMFWPFIDSYWLMCASFYALFPSFMIEEKSFMEKVQSLGFTLYYEGDLGYYEGISKETLGNAIALFLSLHIIEKQIIDIKGTTVVKLAPEYATNEDRLVSLIDRIGRFRRASRYSVEGVTIFSPRLKQIVRLNTPPLARLYVTGLKFRRKLSAEPVYLFLVIFISFCTAQNITHGRLTPIPLNTSQIDQLVQLDQAFALLNFSISGNKRAGGSARALTPSQVRSFYNAPSSGQGQKVAIVVAYGASTVENDLAIFSSKFSLPSCTTANGCFTKMDQNGGSNIPGDDPTTPAQNGWSGETGLDVQWVHAMAPQAKIILVCANSAASSDLYAAVSTAAQQAPIVSMSWGGADTLSLSSEQTFSNGHSNGVSFFAATGDDGKSPSYPSTSPNVIAIGGTTTYTNSDGTLNSESAWSGSSGGCSSIYTMSSAQSSNAQAKAACGNFRASPDISFDADPSSGVPVYVQGNAYQYGGTSLATPISSARLATVRGAGLLTVFDASYVYGSNIRVRDVTSGSNANYNAAAGYDLTTGLGLWMGDAGVKNQVTTSSTQASTTSRVTSSNTSTTSQASTSACQSLDCGGILNNPLNGGATQTDTSSSGSSAAGSGSQQNYATNSVSSTSTRQVVTATPSPTKNRKRDKIHYIVRMLIQDGVYEKHLRLIKSP</sequence>
<comment type="similarity">
    <text evidence="7">Belongs to the peptidase S8 family.</text>
</comment>
<dbReference type="OrthoDB" id="10255570at2759"/>
<evidence type="ECO:0000256" key="3">
    <source>
        <dbReference type="ARBA" id="ARBA00022679"/>
    </source>
</evidence>
<dbReference type="GO" id="GO:0019432">
    <property type="term" value="P:triglyceride biosynthetic process"/>
    <property type="evidence" value="ECO:0007669"/>
    <property type="project" value="TreeGrafter"/>
</dbReference>
<dbReference type="GO" id="GO:0004252">
    <property type="term" value="F:serine-type endopeptidase activity"/>
    <property type="evidence" value="ECO:0007669"/>
    <property type="project" value="UniProtKB-UniRule"/>
</dbReference>
<accession>A0A2P6NWW8</accession>